<evidence type="ECO:0000259" key="2">
    <source>
        <dbReference type="Pfam" id="PF25268"/>
    </source>
</evidence>
<dbReference type="PROSITE" id="PS51257">
    <property type="entry name" value="PROKAR_LIPOPROTEIN"/>
    <property type="match status" value="1"/>
</dbReference>
<name>A0AAQ3QG98_9LILI</name>
<gene>
    <name evidence="3" type="ORF">Cni_G18667</name>
</gene>
<dbReference type="AlphaFoldDB" id="A0AAQ3QG98"/>
<dbReference type="Proteomes" id="UP001327560">
    <property type="component" value="Chromosome 6"/>
</dbReference>
<accession>A0AAQ3QG98</accession>
<organism evidence="3 4">
    <name type="scientific">Canna indica</name>
    <name type="common">Indian-shot</name>
    <dbReference type="NCBI Taxonomy" id="4628"/>
    <lineage>
        <taxon>Eukaryota</taxon>
        <taxon>Viridiplantae</taxon>
        <taxon>Streptophyta</taxon>
        <taxon>Embryophyta</taxon>
        <taxon>Tracheophyta</taxon>
        <taxon>Spermatophyta</taxon>
        <taxon>Magnoliopsida</taxon>
        <taxon>Liliopsida</taxon>
        <taxon>Zingiberales</taxon>
        <taxon>Cannaceae</taxon>
        <taxon>Canna</taxon>
    </lineage>
</organism>
<proteinExistence type="predicted"/>
<keyword evidence="4" id="KW-1185">Reference proteome</keyword>
<reference evidence="3 4" key="1">
    <citation type="submission" date="2023-10" db="EMBL/GenBank/DDBJ databases">
        <title>Chromosome-scale genome assembly provides insights into flower coloration mechanisms of Canna indica.</title>
        <authorList>
            <person name="Li C."/>
        </authorList>
    </citation>
    <scope>NUCLEOTIDE SEQUENCE [LARGE SCALE GENOMIC DNA]</scope>
    <source>
        <tissue evidence="3">Flower</tissue>
    </source>
</reference>
<dbReference type="PANTHER" id="PTHR33786">
    <property type="entry name" value="UBIQUITIN CARBOXYL-TERMINAL HYDROLASE"/>
    <property type="match status" value="1"/>
</dbReference>
<keyword evidence="1" id="KW-0732">Signal</keyword>
<sequence>MANLRVVFLILSLMSCVLLLKGMVEASNNEYYIPVTTFVEHQPIEAVIAADGAPFKQCSSCNCCAKDNPNNCKNTQCCHELKCDPSGKCSLVPISCDCNNCS</sequence>
<dbReference type="Pfam" id="PF25268">
    <property type="entry name" value="DUF7866"/>
    <property type="match status" value="1"/>
</dbReference>
<protein>
    <recommendedName>
        <fullName evidence="2">DUF7866 domain-containing protein</fullName>
    </recommendedName>
</protein>
<evidence type="ECO:0000256" key="1">
    <source>
        <dbReference type="SAM" id="SignalP"/>
    </source>
</evidence>
<evidence type="ECO:0000313" key="3">
    <source>
        <dbReference type="EMBL" id="WOL09914.1"/>
    </source>
</evidence>
<feature type="chain" id="PRO_5042850978" description="DUF7866 domain-containing protein" evidence="1">
    <location>
        <begin position="27"/>
        <end position="102"/>
    </location>
</feature>
<dbReference type="EMBL" id="CP136895">
    <property type="protein sequence ID" value="WOL09914.1"/>
    <property type="molecule type" value="Genomic_DNA"/>
</dbReference>
<evidence type="ECO:0000313" key="4">
    <source>
        <dbReference type="Proteomes" id="UP001327560"/>
    </source>
</evidence>
<feature type="domain" description="DUF7866" evidence="2">
    <location>
        <begin position="54"/>
        <end position="102"/>
    </location>
</feature>
<dbReference type="InterPro" id="IPR057188">
    <property type="entry name" value="DUF7866"/>
</dbReference>
<feature type="signal peptide" evidence="1">
    <location>
        <begin position="1"/>
        <end position="26"/>
    </location>
</feature>
<dbReference type="PANTHER" id="PTHR33786:SF5">
    <property type="entry name" value="EXPRESSED PROTEIN"/>
    <property type="match status" value="1"/>
</dbReference>